<dbReference type="InterPro" id="IPR027417">
    <property type="entry name" value="P-loop_NTPase"/>
</dbReference>
<dbReference type="GO" id="GO:0016887">
    <property type="term" value="F:ATP hydrolysis activity"/>
    <property type="evidence" value="ECO:0007669"/>
    <property type="project" value="InterPro"/>
</dbReference>
<keyword evidence="3" id="KW-1003">Cell membrane</keyword>
<dbReference type="SUPFAM" id="SSF52540">
    <property type="entry name" value="P-loop containing nucleoside triphosphate hydrolases"/>
    <property type="match status" value="2"/>
</dbReference>
<dbReference type="InterPro" id="IPR050107">
    <property type="entry name" value="ABC_carbohydrate_import_ATPase"/>
</dbReference>
<evidence type="ECO:0000256" key="2">
    <source>
        <dbReference type="ARBA" id="ARBA00022448"/>
    </source>
</evidence>
<evidence type="ECO:0000256" key="9">
    <source>
        <dbReference type="ARBA" id="ARBA00023136"/>
    </source>
</evidence>
<dbReference type="CDD" id="cd03216">
    <property type="entry name" value="ABC_Carb_Monos_I"/>
    <property type="match status" value="1"/>
</dbReference>
<dbReference type="GO" id="GO:0005524">
    <property type="term" value="F:ATP binding"/>
    <property type="evidence" value="ECO:0007669"/>
    <property type="project" value="UniProtKB-KW"/>
</dbReference>
<dbReference type="Gene3D" id="3.40.50.300">
    <property type="entry name" value="P-loop containing nucleotide triphosphate hydrolases"/>
    <property type="match status" value="2"/>
</dbReference>
<organism evidence="11 12">
    <name type="scientific">Mesorhizobium sanjuanii</name>
    <dbReference type="NCBI Taxonomy" id="2037900"/>
    <lineage>
        <taxon>Bacteria</taxon>
        <taxon>Pseudomonadati</taxon>
        <taxon>Pseudomonadota</taxon>
        <taxon>Alphaproteobacteria</taxon>
        <taxon>Hyphomicrobiales</taxon>
        <taxon>Phyllobacteriaceae</taxon>
        <taxon>Mesorhizobium</taxon>
    </lineage>
</organism>
<evidence type="ECO:0000313" key="11">
    <source>
        <dbReference type="EMBL" id="PDQ23038.1"/>
    </source>
</evidence>
<sequence length="517" mass="54586">MIEITSPALKPMPAGLPRLAVAQVSKAFGANKVLRDVSFSVRAGEIVSLVGENGAGKSTLMHICAGSFPADGGAMALDGAAFRPASPKAARRAGVALALQETSILPDLSVGENLFFGDEPRNGLGFIRQKRLHEAADALFAEMGFALKSTRMGSELSAAERQMVEIAKAIRLKPRLLILDEPTASLSSHETELVLAAMARLKAQGSAVIFISHRLDEVMEAADHAVVLKDGALTLDAERGAFSRDDLIRAMVGRTLADIFPARPADLAAAPVRLSVANATAAGLKPLSFALRAGEVAGFAGLEGQGQRPLARALSGITPFHGGEIAIDGVPIRLTSVARGIAAGIASIPDDRKHEGLALDLPIRMNVSLFALSRRSGWGWLAHALERRFAETARQRFAIRSTGIDQPVRQLSGGNQQKVVFARWLAETPKVLVLYEPTKGVDVGAKTEIYRLIGDLTAAGVAVVLISADMLELIGLSDRIHVLFEGAVTGTLARPEFSEEAIMRLAAGPEGVLTHAA</sequence>
<feature type="domain" description="ABC transporter" evidence="10">
    <location>
        <begin position="262"/>
        <end position="510"/>
    </location>
</feature>
<dbReference type="InterPro" id="IPR003593">
    <property type="entry name" value="AAA+_ATPase"/>
</dbReference>
<evidence type="ECO:0000256" key="1">
    <source>
        <dbReference type="ARBA" id="ARBA00005417"/>
    </source>
</evidence>
<evidence type="ECO:0000256" key="8">
    <source>
        <dbReference type="ARBA" id="ARBA00022967"/>
    </source>
</evidence>
<keyword evidence="7 11" id="KW-0067">ATP-binding</keyword>
<evidence type="ECO:0000256" key="6">
    <source>
        <dbReference type="ARBA" id="ARBA00022741"/>
    </source>
</evidence>
<feature type="domain" description="ABC transporter" evidence="10">
    <location>
        <begin position="19"/>
        <end position="255"/>
    </location>
</feature>
<keyword evidence="2" id="KW-0813">Transport</keyword>
<dbReference type="PROSITE" id="PS50893">
    <property type="entry name" value="ABC_TRANSPORTER_2"/>
    <property type="match status" value="2"/>
</dbReference>
<dbReference type="PROSITE" id="PS00211">
    <property type="entry name" value="ABC_TRANSPORTER_1"/>
    <property type="match status" value="1"/>
</dbReference>
<evidence type="ECO:0000256" key="4">
    <source>
        <dbReference type="ARBA" id="ARBA00022597"/>
    </source>
</evidence>
<dbReference type="InterPro" id="IPR003439">
    <property type="entry name" value="ABC_transporter-like_ATP-bd"/>
</dbReference>
<keyword evidence="6" id="KW-0547">Nucleotide-binding</keyword>
<keyword evidence="5" id="KW-0677">Repeat</keyword>
<keyword evidence="4" id="KW-0762">Sugar transport</keyword>
<keyword evidence="12" id="KW-1185">Reference proteome</keyword>
<comment type="similarity">
    <text evidence="1">Belongs to the ABC transporter superfamily.</text>
</comment>
<evidence type="ECO:0000313" key="12">
    <source>
        <dbReference type="Proteomes" id="UP000219182"/>
    </source>
</evidence>
<evidence type="ECO:0000256" key="3">
    <source>
        <dbReference type="ARBA" id="ARBA00022475"/>
    </source>
</evidence>
<evidence type="ECO:0000256" key="7">
    <source>
        <dbReference type="ARBA" id="ARBA00022840"/>
    </source>
</evidence>
<evidence type="ECO:0000259" key="10">
    <source>
        <dbReference type="PROSITE" id="PS50893"/>
    </source>
</evidence>
<dbReference type="AlphaFoldDB" id="A0A2A6FNK9"/>
<dbReference type="Proteomes" id="UP000219182">
    <property type="component" value="Unassembled WGS sequence"/>
</dbReference>
<accession>A0A2A6FNK9</accession>
<evidence type="ECO:0000256" key="5">
    <source>
        <dbReference type="ARBA" id="ARBA00022737"/>
    </source>
</evidence>
<proteinExistence type="inferred from homology"/>
<name>A0A2A6FNK9_9HYPH</name>
<comment type="caution">
    <text evidence="11">The sequence shown here is derived from an EMBL/GenBank/DDBJ whole genome shotgun (WGS) entry which is preliminary data.</text>
</comment>
<dbReference type="RefSeq" id="WP_097571547.1">
    <property type="nucleotide sequence ID" value="NZ_NWQG01000003.1"/>
</dbReference>
<dbReference type="PANTHER" id="PTHR43790">
    <property type="entry name" value="CARBOHYDRATE TRANSPORT ATP-BINDING PROTEIN MG119-RELATED"/>
    <property type="match status" value="1"/>
</dbReference>
<dbReference type="EMBL" id="NWQG01000003">
    <property type="protein sequence ID" value="PDQ23038.1"/>
    <property type="molecule type" value="Genomic_DNA"/>
</dbReference>
<keyword evidence="8" id="KW-1278">Translocase</keyword>
<keyword evidence="9" id="KW-0472">Membrane</keyword>
<dbReference type="CDD" id="cd03215">
    <property type="entry name" value="ABC_Carb_Monos_II"/>
    <property type="match status" value="1"/>
</dbReference>
<dbReference type="InterPro" id="IPR017871">
    <property type="entry name" value="ABC_transporter-like_CS"/>
</dbReference>
<protein>
    <submittedName>
        <fullName evidence="11">D-xylose ABC transporter ATP-binding protein</fullName>
    </submittedName>
</protein>
<dbReference type="SMART" id="SM00382">
    <property type="entry name" value="AAA"/>
    <property type="match status" value="1"/>
</dbReference>
<dbReference type="PANTHER" id="PTHR43790:SF3">
    <property type="entry name" value="D-ALLOSE IMPORT ATP-BINDING PROTEIN ALSA-RELATED"/>
    <property type="match status" value="1"/>
</dbReference>
<dbReference type="Pfam" id="PF00005">
    <property type="entry name" value="ABC_tran"/>
    <property type="match status" value="2"/>
</dbReference>
<gene>
    <name evidence="11" type="ORF">CN311_00865</name>
</gene>
<reference evidence="11 12" key="1">
    <citation type="submission" date="2017-09" db="EMBL/GenBank/DDBJ databases">
        <title>Mesorhizobum sanjuanii sp. nov. isolated from nodules of Lotus tenuis in saline-alkaline lowlands of Flooding Pampa.</title>
        <authorList>
            <person name="Sannazzaro A.I."/>
            <person name="Torres Tejerizo G.A."/>
            <person name="Fontana F."/>
            <person name="Cumpa Velazquez L.M."/>
            <person name="Hansen L."/>
            <person name="Pistorio M."/>
            <person name="Estrella M.J."/>
        </authorList>
    </citation>
    <scope>NUCLEOTIDE SEQUENCE [LARGE SCALE GENOMIC DNA]</scope>
    <source>
        <strain evidence="11 12">BSA136</strain>
    </source>
</reference>